<evidence type="ECO:0008006" key="3">
    <source>
        <dbReference type="Google" id="ProtNLM"/>
    </source>
</evidence>
<dbReference type="EMBL" id="KZ355434">
    <property type="protein sequence ID" value="PIO60456.1"/>
    <property type="molecule type" value="Genomic_DNA"/>
</dbReference>
<sequence>MIEEMFVSGAVEMSRDAKSNVLCIGMGAGYLNSHLHSTYPKMNITVVEIEPKMVKIALKWFDLVLDDWHRVITMDGVKFLKEAAKEGEGYQVFLGIPTSHAYFVPFIFM</sequence>
<proteinExistence type="predicted"/>
<dbReference type="Gene3D" id="3.40.50.150">
    <property type="entry name" value="Vaccinia Virus protein VP39"/>
    <property type="match status" value="1"/>
</dbReference>
<dbReference type="InterPro" id="IPR029063">
    <property type="entry name" value="SAM-dependent_MTases_sf"/>
</dbReference>
<dbReference type="Proteomes" id="UP000230423">
    <property type="component" value="Unassembled WGS sequence"/>
</dbReference>
<protein>
    <recommendedName>
        <fullName evidence="3">PABS domain-containing protein</fullName>
    </recommendedName>
</protein>
<organism evidence="1 2">
    <name type="scientific">Teladorsagia circumcincta</name>
    <name type="common">Brown stomach worm</name>
    <name type="synonym">Ostertagia circumcincta</name>
    <dbReference type="NCBI Taxonomy" id="45464"/>
    <lineage>
        <taxon>Eukaryota</taxon>
        <taxon>Metazoa</taxon>
        <taxon>Ecdysozoa</taxon>
        <taxon>Nematoda</taxon>
        <taxon>Chromadorea</taxon>
        <taxon>Rhabditida</taxon>
        <taxon>Rhabditina</taxon>
        <taxon>Rhabditomorpha</taxon>
        <taxon>Strongyloidea</taxon>
        <taxon>Trichostrongylidae</taxon>
        <taxon>Teladorsagia</taxon>
    </lineage>
</organism>
<keyword evidence="2" id="KW-1185">Reference proteome</keyword>
<evidence type="ECO:0000313" key="2">
    <source>
        <dbReference type="Proteomes" id="UP000230423"/>
    </source>
</evidence>
<dbReference type="OrthoDB" id="2016285at2759"/>
<gene>
    <name evidence="1" type="ORF">TELCIR_18046</name>
</gene>
<accession>A0A2G9TR32</accession>
<dbReference type="SUPFAM" id="SSF53335">
    <property type="entry name" value="S-adenosyl-L-methionine-dependent methyltransferases"/>
    <property type="match status" value="1"/>
</dbReference>
<reference evidence="1 2" key="1">
    <citation type="submission" date="2015-09" db="EMBL/GenBank/DDBJ databases">
        <title>Draft genome of the parasitic nematode Teladorsagia circumcincta isolate WARC Sus (inbred).</title>
        <authorList>
            <person name="Mitreva M."/>
        </authorList>
    </citation>
    <scope>NUCLEOTIDE SEQUENCE [LARGE SCALE GENOMIC DNA]</scope>
    <source>
        <strain evidence="1 2">S</strain>
    </source>
</reference>
<dbReference type="AlphaFoldDB" id="A0A2G9TR32"/>
<name>A0A2G9TR32_TELCI</name>
<evidence type="ECO:0000313" key="1">
    <source>
        <dbReference type="EMBL" id="PIO60456.1"/>
    </source>
</evidence>